<dbReference type="Pfam" id="PF01347">
    <property type="entry name" value="Vitellogenin_N"/>
    <property type="match status" value="1"/>
</dbReference>
<evidence type="ECO:0000256" key="4">
    <source>
        <dbReference type="ARBA" id="ARBA00023157"/>
    </source>
</evidence>
<reference evidence="13" key="1">
    <citation type="submission" date="2019-09" db="EMBL/GenBank/DDBJ databases">
        <title>Bird 10,000 Genomes (B10K) Project - Family phase.</title>
        <authorList>
            <person name="Zhang G."/>
        </authorList>
    </citation>
    <scope>NUCLEOTIDE SEQUENCE [LARGE SCALE GENOMIC DNA]</scope>
</reference>
<dbReference type="Pfam" id="PF09175">
    <property type="entry name" value="Vit_b-sht_shell"/>
    <property type="match status" value="1"/>
</dbReference>
<evidence type="ECO:0000256" key="7">
    <source>
        <dbReference type="PROSITE-ProRule" id="PRU00557"/>
    </source>
</evidence>
<evidence type="ECO:0000256" key="9">
    <source>
        <dbReference type="SAM" id="SignalP"/>
    </source>
</evidence>
<feature type="compositionally biased region" description="Basic and acidic residues" evidence="8">
    <location>
        <begin position="1362"/>
        <end position="1373"/>
    </location>
</feature>
<gene>
    <name evidence="12" type="primary">Vtg2_1</name>
    <name evidence="12" type="ORF">LOCOCH_R10652</name>
</gene>
<feature type="region of interest" description="Disordered" evidence="8">
    <location>
        <begin position="1360"/>
        <end position="1387"/>
    </location>
</feature>
<dbReference type="OrthoDB" id="5956066at2759"/>
<dbReference type="InterPro" id="IPR015817">
    <property type="entry name" value="Vitellinogen_open_b-sht_sub1"/>
</dbReference>
<dbReference type="Pfam" id="PF00094">
    <property type="entry name" value="VWD"/>
    <property type="match status" value="1"/>
</dbReference>
<feature type="non-terminal residue" evidence="12">
    <location>
        <position position="1875"/>
    </location>
</feature>
<dbReference type="SUPFAM" id="SSF48431">
    <property type="entry name" value="Lipovitellin-phosvitin complex, superhelical domain"/>
    <property type="match status" value="1"/>
</dbReference>
<evidence type="ECO:0000256" key="6">
    <source>
        <dbReference type="ARBA" id="ARBA00056783"/>
    </source>
</evidence>
<dbReference type="Gene3D" id="1.25.10.20">
    <property type="entry name" value="Vitellinogen, superhelical"/>
    <property type="match status" value="1"/>
</dbReference>
<dbReference type="InterPro" id="IPR015816">
    <property type="entry name" value="Vitellinogen_b-sht_N"/>
</dbReference>
<keyword evidence="5" id="KW-0325">Glycoprotein</keyword>
<dbReference type="SUPFAM" id="SSF56968">
    <property type="entry name" value="Lipovitellin-phosvitin complex, beta-sheet shell regions"/>
    <property type="match status" value="3"/>
</dbReference>
<dbReference type="Gene3D" id="2.20.90.10">
    <property type="entry name" value="Vitellinogen, beta-sheet shell domain"/>
    <property type="match status" value="1"/>
</dbReference>
<evidence type="ECO:0000256" key="5">
    <source>
        <dbReference type="ARBA" id="ARBA00023180"/>
    </source>
</evidence>
<evidence type="ECO:0000256" key="8">
    <source>
        <dbReference type="SAM" id="MobiDB-lite"/>
    </source>
</evidence>
<dbReference type="PANTHER" id="PTHR23345:SF15">
    <property type="entry name" value="VITELLOGENIN 1-RELATED"/>
    <property type="match status" value="1"/>
</dbReference>
<comment type="function">
    <text evidence="6">Phosvitin is believed to be of importance in sequestering calcium, iron and other cations for the developing embryo.</text>
</comment>
<feature type="region of interest" description="Disordered" evidence="8">
    <location>
        <begin position="940"/>
        <end position="974"/>
    </location>
</feature>
<evidence type="ECO:0000313" key="12">
    <source>
        <dbReference type="EMBL" id="NXO37583.1"/>
    </source>
</evidence>
<feature type="non-terminal residue" evidence="12">
    <location>
        <position position="1"/>
    </location>
</feature>
<dbReference type="GO" id="GO:0032355">
    <property type="term" value="P:response to estradiol"/>
    <property type="evidence" value="ECO:0007669"/>
    <property type="project" value="TreeGrafter"/>
</dbReference>
<keyword evidence="1" id="KW-0597">Phosphoprotein</keyword>
<keyword evidence="2 9" id="KW-0732">Signal</keyword>
<dbReference type="SMART" id="SM00216">
    <property type="entry name" value="VWD"/>
    <property type="match status" value="1"/>
</dbReference>
<feature type="compositionally biased region" description="Low complexity" evidence="8">
    <location>
        <begin position="1135"/>
        <end position="1152"/>
    </location>
</feature>
<dbReference type="InterPro" id="IPR050733">
    <property type="entry name" value="Vitellogenin/Apolipophorin"/>
</dbReference>
<feature type="disulfide bond" evidence="7">
    <location>
        <begin position="162"/>
        <end position="188"/>
    </location>
</feature>
<keyword evidence="13" id="KW-1185">Reference proteome</keyword>
<evidence type="ECO:0000256" key="2">
    <source>
        <dbReference type="ARBA" id="ARBA00022729"/>
    </source>
</evidence>
<dbReference type="SMART" id="SM01170">
    <property type="entry name" value="DUF1944"/>
    <property type="match status" value="1"/>
</dbReference>
<dbReference type="FunFam" id="2.20.50.20:FF:000005">
    <property type="entry name" value="Vitellogenin 3"/>
    <property type="match status" value="1"/>
</dbReference>
<dbReference type="Gene3D" id="2.30.230.10">
    <property type="entry name" value="Lipovitellin, beta-sheet shell regions, chain A"/>
    <property type="match status" value="1"/>
</dbReference>
<dbReference type="PROSITE" id="PS51233">
    <property type="entry name" value="VWFD"/>
    <property type="match status" value="1"/>
</dbReference>
<dbReference type="InterPro" id="IPR015258">
    <property type="entry name" value="Vitellinogen_b-sht_shell"/>
</dbReference>
<name>A0A7L1RKL2_9PASS</name>
<dbReference type="Gene3D" id="2.20.50.20">
    <property type="entry name" value="Lipovitellin. Chain A, domain 3"/>
    <property type="match status" value="2"/>
</dbReference>
<dbReference type="FunFam" id="2.30.230.10:FF:000002">
    <property type="entry name" value="Vitellogenin 7"/>
    <property type="match status" value="1"/>
</dbReference>
<dbReference type="FunFam" id="1.25.10.20:FF:000002">
    <property type="entry name" value="Vitellogenin 7"/>
    <property type="match status" value="1"/>
</dbReference>
<keyword evidence="4 7" id="KW-1015">Disulfide bond</keyword>
<accession>A0A7L1RKL2</accession>
<dbReference type="SMART" id="SM01169">
    <property type="entry name" value="DUF1943"/>
    <property type="match status" value="1"/>
</dbReference>
<feature type="region of interest" description="Disordered" evidence="8">
    <location>
        <begin position="1126"/>
        <end position="1348"/>
    </location>
</feature>
<evidence type="ECO:0000259" key="11">
    <source>
        <dbReference type="PROSITE" id="PS51233"/>
    </source>
</evidence>
<dbReference type="InterPro" id="IPR015255">
    <property type="entry name" value="Vitellinogen_open_b-sht"/>
</dbReference>
<feature type="domain" description="VWFD" evidence="11">
    <location>
        <begin position="1605"/>
        <end position="1781"/>
    </location>
</feature>
<keyword evidence="3" id="KW-0758">Storage protein</keyword>
<dbReference type="Proteomes" id="UP000572057">
    <property type="component" value="Unassembled WGS sequence"/>
</dbReference>
<feature type="compositionally biased region" description="Low complexity" evidence="8">
    <location>
        <begin position="1377"/>
        <end position="1387"/>
    </location>
</feature>
<feature type="compositionally biased region" description="Basic and acidic residues" evidence="8">
    <location>
        <begin position="943"/>
        <end position="965"/>
    </location>
</feature>
<evidence type="ECO:0000259" key="10">
    <source>
        <dbReference type="PROSITE" id="PS51211"/>
    </source>
</evidence>
<organism evidence="12 13">
    <name type="scientific">Helopsaltes ochotensis</name>
    <name type="common">Middendorff's grasshopper-warbler</name>
    <dbReference type="NCBI Taxonomy" id="3150915"/>
    <lineage>
        <taxon>Eukaryota</taxon>
        <taxon>Metazoa</taxon>
        <taxon>Chordata</taxon>
        <taxon>Craniata</taxon>
        <taxon>Vertebrata</taxon>
        <taxon>Euteleostomi</taxon>
        <taxon>Archelosauria</taxon>
        <taxon>Archosauria</taxon>
        <taxon>Dinosauria</taxon>
        <taxon>Saurischia</taxon>
        <taxon>Theropoda</taxon>
        <taxon>Coelurosauria</taxon>
        <taxon>Aves</taxon>
        <taxon>Neognathae</taxon>
        <taxon>Neoaves</taxon>
        <taxon>Telluraves</taxon>
        <taxon>Australaves</taxon>
        <taxon>Passeriformes</taxon>
        <taxon>Sylvioidea</taxon>
        <taxon>Locustellidae</taxon>
        <taxon>Helopsaltes</taxon>
    </lineage>
</organism>
<feature type="domain" description="Vitellogenin" evidence="10">
    <location>
        <begin position="24"/>
        <end position="662"/>
    </location>
</feature>
<evidence type="ECO:0000313" key="13">
    <source>
        <dbReference type="Proteomes" id="UP000572057"/>
    </source>
</evidence>
<evidence type="ECO:0000256" key="1">
    <source>
        <dbReference type="ARBA" id="ARBA00022553"/>
    </source>
</evidence>
<dbReference type="GO" id="GO:0045735">
    <property type="term" value="F:nutrient reservoir activity"/>
    <property type="evidence" value="ECO:0007669"/>
    <property type="project" value="UniProtKB-KW"/>
</dbReference>
<proteinExistence type="predicted"/>
<dbReference type="InterPro" id="IPR011030">
    <property type="entry name" value="Lipovitellin_superhlx_dom"/>
</dbReference>
<sequence>MRGIILALVLTLVGSQKFDIDPGFSSRKSYLYSYEGWVLNGLQEKNLAKAGVRLSSKLEISGLSENTYLLKIRSPQLEEYNGIWPRDPFTRSSKITQVVSSCLTRPFKFEYNSGRVGNIYGPENCPDTCINIVRGILNMIQITIKKSQNVYELQEAGIGGVCHTRYVIQEDKKNSRVSVTKTVDQNNCQEKVVKSLGMAYIYPCPVDVMKERIIKGTAAFSYKLKQSDSGTLITEVVSQQVYQISPFSEPTGVAVTEAKQQLTLLEVRSEWGSSPDISMQSYGGLRYQFPAVLPQMSVQLIKTKNPEQRIIETLQHIVLNNQQDFHDDLPYRFLELVQLCRTASADTLESIWRQCSDKPRYRRWLLSAVSATGTTESLKFLKSRIRSDDLSYLQALLSVPFALHLTKADEHTVPIAADLVTSSRIQKNPVLQQLASLGYSSVVNRYCSQTSACPKEALQPIHDLADEAISRGREDKMKLALKCIGNVGEPASIKRILKFLPIFSSSASDIPIHIQIDAIMALRKIAWKDRKTVQGYLIQILADESLSPEVRMMACAVIFETRPALPLITTIANVAMKDSNLQVASFVYSHMKALSKSRLPYTYNISSACNIALKLLAPKLDRLSYRYSKVIRIGAYFDNYKLGATGDVFVMNSPGTMFPSAIISKLMAYSAGSVADLVEAGVRVEGLTDVIMKRNIPFAEYSTYKKIKEIGKALLGWKELPTETPLVSAYFKLFGQELAYININKEVLQQAVKTVLEPADRSTVLKRLAGQLRSGVAGQWTQPVWLGELRYIVPTCTGLPLEYSSYSTALARAAVSVDGKISPPLTGDFRLSQLLESSVQIRCDITPSLYIQKFATMGVNTEYFQQAVEIQGKVLTKVPMKFDAKIDMKLKNIKIETNPCHEETEIVVGRHKAFAVSRNLGELGVEKRISILPGDASSNIVEEPFKPSDKASSEDFTKQEADSTSRKQAYSSQEDLRHITARKTHKRDVCVKLHHLGCQLCFSKRSRDASFLKNTYLHRLIGEHEAKIVLIPVETDADIDKIQLEVQAGSRAASKIIHEVKSESEEEGESSLYDDIQAKLKKILGIENVCILSFAPLGLCFQIANKTRHQKKRPSKKENTVLTELGADPDIKHPSSSSSASSAVSSSSSAVSPGRKEAGDKDENDQEEQARNKDASSKSSSSSGRSSKSSKSSSSSSGRSSKSSSSGRSSKSSSSSSSSSSSERSSKSSSSSSRSSKSSSSSSSSSDKSSSSSSSSSDRSSKSSSSSSSSDRSSKSSSSSSSSDRSSKSSSSSSSSDRSSKSSSSSSSSDKSSKSSSSSSDRSSKSSSSSSDRSSKSSSKSSSSSSSSSTHEIYQYRFKSAHRQEFPKRKLPDDQISSSHSSARSSRASSRASWPKFLGDVKTPVLAVFLHGIRDGKKIGGLQLVAYADIDSIRPRVQVFVSNLTDSSKWKLCADASVLNAHKAAAYLKWGRNCQDYKVSSELVTGQFAAHPAVQVKLEWPKVPSSVRSVAEWFYKFVPGAAFMLGFSEKTDKNPSRQARVIVALTSPRTCDVVIKLPDITLYEKAMRLPLSLPVGPRIPASELQPPIWNVFAEAPSAVLENLKAQCSVSYNKITTFNGVQFNYTMPANCYHILAQDCSSDLKFLVMMKNADEAVNLKAINIKLGNHEVDMRPANGRLKLLVDGAESPTNVSFTSAGASLWIHSENQGLVLLAPAYGIDKLFFDGYTFRIQVALWMAGKMCGLCGKYDAECKQEYRMPNGYVAKDAVSFGHSWILEEKPCRGACKLRRSFVKLEKTVQLAGVESKCYSTEPVLRCARGCSATSTAPVTVGFHCLPADSATSLTDKQTKFDQKSEDMQDTVDAHTACSCEDEDCST</sequence>
<dbReference type="Gene3D" id="2.20.80.10">
    <property type="entry name" value="Lipovitellin-phosvitin complex, chain A, domain 4"/>
    <property type="match status" value="1"/>
</dbReference>
<dbReference type="InterPro" id="IPR037088">
    <property type="entry name" value="Vitellinogen_b-sht_shell_sf"/>
</dbReference>
<comment type="caution">
    <text evidence="12">The sequence shown here is derived from an EMBL/GenBank/DDBJ whole genome shotgun (WGS) entry which is preliminary data.</text>
</comment>
<protein>
    <submittedName>
        <fullName evidence="12">VIT2 protein</fullName>
    </submittedName>
</protein>
<feature type="compositionally biased region" description="Low complexity" evidence="8">
    <location>
        <begin position="1177"/>
        <end position="1348"/>
    </location>
</feature>
<evidence type="ECO:0000256" key="3">
    <source>
        <dbReference type="ARBA" id="ARBA00022761"/>
    </source>
</evidence>
<dbReference type="GO" id="GO:0005319">
    <property type="term" value="F:lipid transporter activity"/>
    <property type="evidence" value="ECO:0007669"/>
    <property type="project" value="InterPro"/>
</dbReference>
<feature type="signal peptide" evidence="9">
    <location>
        <begin position="1"/>
        <end position="15"/>
    </location>
</feature>
<feature type="chain" id="PRO_5029622467" evidence="9">
    <location>
        <begin position="16"/>
        <end position="1875"/>
    </location>
</feature>
<dbReference type="SMART" id="SM00638">
    <property type="entry name" value="LPD_N"/>
    <property type="match status" value="1"/>
</dbReference>
<dbReference type="InterPro" id="IPR001747">
    <property type="entry name" value="Vitellogenin_N"/>
</dbReference>
<dbReference type="PROSITE" id="PS51211">
    <property type="entry name" value="VITELLOGENIN"/>
    <property type="match status" value="1"/>
</dbReference>
<dbReference type="InterPro" id="IPR015819">
    <property type="entry name" value="Lipid_transp_b-sht_shell"/>
</dbReference>
<dbReference type="PANTHER" id="PTHR23345">
    <property type="entry name" value="VITELLOGENIN-RELATED"/>
    <property type="match status" value="1"/>
</dbReference>
<comment type="caution">
    <text evidence="7">Lacks conserved residue(s) required for the propagation of feature annotation.</text>
</comment>
<dbReference type="InterPro" id="IPR001846">
    <property type="entry name" value="VWF_type-D"/>
</dbReference>
<dbReference type="GO" id="GO:0071391">
    <property type="term" value="P:cellular response to estrogen stimulus"/>
    <property type="evidence" value="ECO:0007669"/>
    <property type="project" value="TreeGrafter"/>
</dbReference>
<dbReference type="Pfam" id="PF09172">
    <property type="entry name" value="Vit_open_b-sht"/>
    <property type="match status" value="1"/>
</dbReference>
<dbReference type="EMBL" id="VXBM01000237">
    <property type="protein sequence ID" value="NXO37583.1"/>
    <property type="molecule type" value="Genomic_DNA"/>
</dbReference>